<evidence type="ECO:0000313" key="1">
    <source>
        <dbReference type="EMBL" id="RED62909.1"/>
    </source>
</evidence>
<protein>
    <submittedName>
        <fullName evidence="1">Uncharacterized protein</fullName>
    </submittedName>
</protein>
<proteinExistence type="predicted"/>
<evidence type="ECO:0000313" key="2">
    <source>
        <dbReference type="Proteomes" id="UP000256977"/>
    </source>
</evidence>
<dbReference type="Proteomes" id="UP000256977">
    <property type="component" value="Unassembled WGS sequence"/>
</dbReference>
<dbReference type="EMBL" id="QRDZ01000027">
    <property type="protein sequence ID" value="RED62909.1"/>
    <property type="molecule type" value="Genomic_DNA"/>
</dbReference>
<dbReference type="RefSeq" id="WP_116063826.1">
    <property type="nucleotide sequence ID" value="NZ_QRDZ01000027.1"/>
</dbReference>
<sequence>MSKNILEQMRKHGHDDDQRYRLLLDYLRLVKLEKKERGLLRRLRRKWDAHQAVDSSTDRSE</sequence>
<organism evidence="1 2">
    <name type="scientific">Cohnella phaseoli</name>
    <dbReference type="NCBI Taxonomy" id="456490"/>
    <lineage>
        <taxon>Bacteria</taxon>
        <taxon>Bacillati</taxon>
        <taxon>Bacillota</taxon>
        <taxon>Bacilli</taxon>
        <taxon>Bacillales</taxon>
        <taxon>Paenibacillaceae</taxon>
        <taxon>Cohnella</taxon>
    </lineage>
</organism>
<dbReference type="AlphaFoldDB" id="A0A3D9IN14"/>
<name>A0A3D9IN14_9BACL</name>
<accession>A0A3D9IN14</accession>
<comment type="caution">
    <text evidence="1">The sequence shown here is derived from an EMBL/GenBank/DDBJ whole genome shotgun (WGS) entry which is preliminary data.</text>
</comment>
<reference evidence="1 2" key="1">
    <citation type="submission" date="2018-07" db="EMBL/GenBank/DDBJ databases">
        <title>Genomic Encyclopedia of Type Strains, Phase III (KMG-III): the genomes of soil and plant-associated and newly described type strains.</title>
        <authorList>
            <person name="Whitman W."/>
        </authorList>
    </citation>
    <scope>NUCLEOTIDE SEQUENCE [LARGE SCALE GENOMIC DNA]</scope>
    <source>
        <strain evidence="1 2">CECT 7287</strain>
    </source>
</reference>
<keyword evidence="2" id="KW-1185">Reference proteome</keyword>
<gene>
    <name evidence="1" type="ORF">DFP98_12711</name>
</gene>